<proteinExistence type="predicted"/>
<evidence type="ECO:0000313" key="1">
    <source>
        <dbReference type="EMBL" id="MDC0679322.1"/>
    </source>
</evidence>
<comment type="caution">
    <text evidence="1">The sequence shown here is derived from an EMBL/GenBank/DDBJ whole genome shotgun (WGS) entry which is preliminary data.</text>
</comment>
<dbReference type="Proteomes" id="UP001217485">
    <property type="component" value="Unassembled WGS sequence"/>
</dbReference>
<dbReference type="EMBL" id="JAQNDK010000002">
    <property type="protein sequence ID" value="MDC0679322.1"/>
    <property type="molecule type" value="Genomic_DNA"/>
</dbReference>
<gene>
    <name evidence="1" type="ORF">POL72_16380</name>
</gene>
<evidence type="ECO:0000313" key="2">
    <source>
        <dbReference type="Proteomes" id="UP001217485"/>
    </source>
</evidence>
<reference evidence="1 2" key="1">
    <citation type="submission" date="2023-01" db="EMBL/GenBank/DDBJ databases">
        <title>Minimal conservation of predation-associated metabolite biosynthetic gene clusters underscores biosynthetic potential of Myxococcota including descriptions for ten novel species: Archangium lansinium sp. nov., Myxococcus landrumus sp. nov., Nannocystis bai.</title>
        <authorList>
            <person name="Ahearne A."/>
            <person name="Stevens C."/>
            <person name="Dowd S."/>
        </authorList>
    </citation>
    <scope>NUCLEOTIDE SEQUENCE [LARGE SCALE GENOMIC DNA]</scope>
    <source>
        <strain evidence="1 2">WIWO2</strain>
    </source>
</reference>
<dbReference type="RefSeq" id="WP_272096288.1">
    <property type="nucleotide sequence ID" value="NZ_JAQNDK010000002.1"/>
</dbReference>
<protein>
    <submittedName>
        <fullName evidence="1">Uncharacterized protein</fullName>
    </submittedName>
</protein>
<keyword evidence="2" id="KW-1185">Reference proteome</keyword>
<sequence>MKPDAWVFVHVVNDSSSPVNVAVIGLGEDWGIRALEPAPPGGRMFPTQRYSTVDTNKESRFPLQFFLSEGRASSIDVIKIFATVGDTDFLWLLHTPINEPVTRSIDMREEAARDALFRLREALDAEENDQREVRPRSAPGEDWTARQFRIVTKRT</sequence>
<organism evidence="1 2">
    <name type="scientific">Sorangium atrum</name>
    <dbReference type="NCBI Taxonomy" id="2995308"/>
    <lineage>
        <taxon>Bacteria</taxon>
        <taxon>Pseudomonadati</taxon>
        <taxon>Myxococcota</taxon>
        <taxon>Polyangia</taxon>
        <taxon>Polyangiales</taxon>
        <taxon>Polyangiaceae</taxon>
        <taxon>Sorangium</taxon>
    </lineage>
</organism>
<name>A0ABT5BYU1_9BACT</name>
<accession>A0ABT5BYU1</accession>